<protein>
    <recommendedName>
        <fullName evidence="5">Tetratricopeptide repeat protein</fullName>
    </recommendedName>
</protein>
<dbReference type="InterPro" id="IPR045401">
    <property type="entry name" value="GAP1-M"/>
</dbReference>
<gene>
    <name evidence="3" type="ORF">ACJDT4_19090</name>
</gene>
<evidence type="ECO:0008006" key="5">
    <source>
        <dbReference type="Google" id="ProtNLM"/>
    </source>
</evidence>
<keyword evidence="4" id="KW-1185">Reference proteome</keyword>
<feature type="domain" description="GTPase-associated protein 1 N-terminal" evidence="1">
    <location>
        <begin position="3"/>
        <end position="132"/>
    </location>
</feature>
<name>A0ABW8TJ47_9CLOT</name>
<dbReference type="Pfam" id="PF20013">
    <property type="entry name" value="GAP1-N2"/>
    <property type="match status" value="1"/>
</dbReference>
<reference evidence="3 4" key="1">
    <citation type="submission" date="2024-11" db="EMBL/GenBank/DDBJ databases">
        <authorList>
            <person name="Heng Y.C."/>
            <person name="Lim A.C.H."/>
            <person name="Lee J.K.Y."/>
            <person name="Kittelmann S."/>
        </authorList>
    </citation>
    <scope>NUCLEOTIDE SEQUENCE [LARGE SCALE GENOMIC DNA]</scope>
    <source>
        <strain evidence="3 4">WILCCON 0114</strain>
    </source>
</reference>
<dbReference type="Proteomes" id="UP001623592">
    <property type="component" value="Unassembled WGS sequence"/>
</dbReference>
<comment type="caution">
    <text evidence="3">The sequence shown here is derived from an EMBL/GenBank/DDBJ whole genome shotgun (WGS) entry which is preliminary data.</text>
</comment>
<dbReference type="InterPro" id="IPR045402">
    <property type="entry name" value="GAP1-N2"/>
</dbReference>
<dbReference type="EMBL" id="JBJIAA010000018">
    <property type="protein sequence ID" value="MFL0252522.1"/>
    <property type="molecule type" value="Genomic_DNA"/>
</dbReference>
<evidence type="ECO:0000313" key="4">
    <source>
        <dbReference type="Proteomes" id="UP001623592"/>
    </source>
</evidence>
<proteinExistence type="predicted"/>
<accession>A0ABW8TJ47</accession>
<feature type="domain" description="GTPase-associated protein 1 middle" evidence="2">
    <location>
        <begin position="158"/>
        <end position="258"/>
    </location>
</feature>
<organism evidence="3 4">
    <name type="scientific">Clostridium neuense</name>
    <dbReference type="NCBI Taxonomy" id="1728934"/>
    <lineage>
        <taxon>Bacteria</taxon>
        <taxon>Bacillati</taxon>
        <taxon>Bacillota</taxon>
        <taxon>Clostridia</taxon>
        <taxon>Eubacteriales</taxon>
        <taxon>Clostridiaceae</taxon>
        <taxon>Clostridium</taxon>
    </lineage>
</organism>
<evidence type="ECO:0000259" key="2">
    <source>
        <dbReference type="Pfam" id="PF20014"/>
    </source>
</evidence>
<evidence type="ECO:0000259" key="1">
    <source>
        <dbReference type="Pfam" id="PF20013"/>
    </source>
</evidence>
<dbReference type="RefSeq" id="WP_406789177.1">
    <property type="nucleotide sequence ID" value="NZ_JBJIAA010000018.1"/>
</dbReference>
<dbReference type="Pfam" id="PF20014">
    <property type="entry name" value="GAP1-M"/>
    <property type="match status" value="1"/>
</dbReference>
<evidence type="ECO:0000313" key="3">
    <source>
        <dbReference type="EMBL" id="MFL0252522.1"/>
    </source>
</evidence>
<sequence length="893" mass="104694">MKIDQLYYTFCKKGLSSGKGFQTYSMSDGLSEEERSEIEKHCFYIQPQKPASDPSKMATEENFPIGFSFFKLKSGRPCVCRTKYKGIDSLGKFANYFCHVLVWEGTELPFYPIQLYNSKVFRDGLTEEENSAEEIKPLPILNGVEEEEFIKTYHIEKFLKESPEDKKEEKLTKLVDGIIEAKTNNKKVIFADETQNLYMWIAAATMVFPVSFANNITFNTYNFAPEGTEEFLCGTVNEGTKFKISSMEQSYKFNIFDLFRDVGTEFEFKSEFARKAALQYTFIKDYGKSFAEFMDLFSYGKLDERIDNYVNLLKLINEGIESLDYEAAIRALNFANEYGLQPVLERVMEALDEEALGAVLFSSDLNMLKVVFKLLFRAAEVTGKKDYEDKAYGFFFNAVQFLIVNSEEINVQDLLKLYDDIREYNKLYIQDFAVKAIENKRLQDAMTYLKDGNSRCAVFYMCTIFQNFIFLGKEQNSKIPWKIIMRIATLEEFVKVSLKILVKSKEALSLVFKVLIEADNYFGNLMDMSSSMCVAQSDYENAIAAYNEVLDDISKDKASNIIKEILDKKNGGEILIFAYKYKMKRISKRKSYFKNYCLSVFDENPGYRKRYFSLALEELMLSFSAEDFNMEFYKQFTEYIEKRKLEKHIGKFLATRLVNKFQDIVPIELPDEDQRIVIQEINFLNSYYNINVIPNISQMIHYAELLYTGSLSVEKFLCDENKFDFTGIDEGKYEKILRLMFGIICPKLDGTMTHIKMKNILMYDKFFIIYFNTYINTMNDIFNTNGRNAGSKTSYKLYFDFIYFIIKCKTLFTESQFKDIEKFIFQTLEKVDLSYLKNYDKYMQNIIVSASKSEEARKVKREWQRIYKNLNDSIKKKYILDKLQKLYRRRANE</sequence>